<dbReference type="Pfam" id="PF10263">
    <property type="entry name" value="SprT-like"/>
    <property type="match status" value="1"/>
</dbReference>
<sequence length="191" mass="22208">MDAPVEFDAIDDHDDLIAWSRAYCKHARRKWLVDVRLDLVEWTVSTRARRRAAAVRHPQIDDATVGDALDWDAVPDADGRPLPCTLSLTWDAFREFSQAEWASTLRHELIHVEQYQHCATTGHGAAFRWRAETLDTEVHCQTFADARWTFECRTCGTVVARRYRDCPFVREYDRYRSDCCGAQLRCVERSE</sequence>
<dbReference type="EMBL" id="CP039375">
    <property type="protein sequence ID" value="QCD66257.1"/>
    <property type="molecule type" value="Genomic_DNA"/>
</dbReference>
<protein>
    <submittedName>
        <fullName evidence="2">Transcription elongation protein SprT</fullName>
    </submittedName>
</protein>
<organism evidence="2 3">
    <name type="scientific">Halomicrobium mukohataei</name>
    <dbReference type="NCBI Taxonomy" id="57705"/>
    <lineage>
        <taxon>Archaea</taxon>
        <taxon>Methanobacteriati</taxon>
        <taxon>Methanobacteriota</taxon>
        <taxon>Stenosarchaea group</taxon>
        <taxon>Halobacteria</taxon>
        <taxon>Halobacteriales</taxon>
        <taxon>Haloarculaceae</taxon>
        <taxon>Halomicrobium</taxon>
    </lineage>
</organism>
<dbReference type="Proteomes" id="UP000297053">
    <property type="component" value="Chromosome"/>
</dbReference>
<gene>
    <name evidence="2" type="ORF">E5139_11605</name>
</gene>
<accession>A0A4D6KEP1</accession>
<reference evidence="2 3" key="2">
    <citation type="submission" date="2019-04" db="EMBL/GenBank/DDBJ databases">
        <authorList>
            <person name="Yang S."/>
            <person name="Wei W."/>
        </authorList>
    </citation>
    <scope>NUCLEOTIDE SEQUENCE [LARGE SCALE GENOMIC DNA]</scope>
    <source>
        <strain evidence="3">ZP60</strain>
    </source>
</reference>
<evidence type="ECO:0000313" key="2">
    <source>
        <dbReference type="EMBL" id="QCD66257.1"/>
    </source>
</evidence>
<dbReference type="RefSeq" id="WP_015762654.1">
    <property type="nucleotide sequence ID" value="NZ_CP039375.1"/>
</dbReference>
<proteinExistence type="predicted"/>
<dbReference type="KEGG" id="halz:E5139_11605"/>
<evidence type="ECO:0000313" key="3">
    <source>
        <dbReference type="Proteomes" id="UP000297053"/>
    </source>
</evidence>
<evidence type="ECO:0000259" key="1">
    <source>
        <dbReference type="Pfam" id="PF10263"/>
    </source>
</evidence>
<dbReference type="GO" id="GO:0006950">
    <property type="term" value="P:response to stress"/>
    <property type="evidence" value="ECO:0007669"/>
    <property type="project" value="UniProtKB-ARBA"/>
</dbReference>
<name>A0A4D6KEP1_9EURY</name>
<dbReference type="OMA" id="VHAWEFQ"/>
<dbReference type="GeneID" id="42179591"/>
<reference evidence="2 3" key="1">
    <citation type="submission" date="2019-04" db="EMBL/GenBank/DDBJ databases">
        <title>Complete genome sequence of Arthrobacter sp. ZXY-2 associated with effective atrazine degradation and salt adaptation.</title>
        <authorList>
            <person name="Zhao X."/>
        </authorList>
    </citation>
    <scope>NUCLEOTIDE SEQUENCE [LARGE SCALE GENOMIC DNA]</scope>
    <source>
        <strain evidence="3">ZP60</strain>
    </source>
</reference>
<feature type="domain" description="SprT-like" evidence="1">
    <location>
        <begin position="37"/>
        <end position="137"/>
    </location>
</feature>
<dbReference type="InterPro" id="IPR006640">
    <property type="entry name" value="SprT-like_domain"/>
</dbReference>
<dbReference type="AlphaFoldDB" id="A0A4D6KEP1"/>